<dbReference type="InterPro" id="IPR056632">
    <property type="entry name" value="DUF7730"/>
</dbReference>
<dbReference type="Proteomes" id="UP001590950">
    <property type="component" value="Unassembled WGS sequence"/>
</dbReference>
<dbReference type="Pfam" id="PF24864">
    <property type="entry name" value="DUF7730"/>
    <property type="match status" value="1"/>
</dbReference>
<name>A0ABR3ZT41_9LECA</name>
<evidence type="ECO:0000313" key="3">
    <source>
        <dbReference type="Proteomes" id="UP001590950"/>
    </source>
</evidence>
<sequence length="293" mass="33934">MVSTENNYRDQPQHPKILPHVVKSGLVKRFSQATSQLSPAIDTGYGPPAVGDQSPTLSLRSFDLHTQSRFFDLPIELRNEIYRYFVISPFVCQSHPRLWRPVGVDGGIFPIGYFKQDTVIPLLLTCHQIHDETAAMLYGENTFAFHISELSAGPIAFLEWLAPQYVRLLRHIYIRTGYNVDTYGFGPEFCFLAHNSKISSWEQKQTRAARDMAVSILLIKHAWPAKYKVVINKEDTVLYSPNVDKDIVRRQKGVDWPASTYHLWKMFVTDTETENPKREFRRIRWEKRSCDDL</sequence>
<proteinExistence type="predicted"/>
<feature type="domain" description="DUF7730" evidence="1">
    <location>
        <begin position="117"/>
        <end position="203"/>
    </location>
</feature>
<protein>
    <recommendedName>
        <fullName evidence="1">DUF7730 domain-containing protein</fullName>
    </recommendedName>
</protein>
<evidence type="ECO:0000259" key="1">
    <source>
        <dbReference type="Pfam" id="PF24864"/>
    </source>
</evidence>
<keyword evidence="3" id="KW-1185">Reference proteome</keyword>
<dbReference type="InterPro" id="IPR038883">
    <property type="entry name" value="AN11006-like"/>
</dbReference>
<organism evidence="2 3">
    <name type="scientific">Stereocaulon virgatum</name>
    <dbReference type="NCBI Taxonomy" id="373712"/>
    <lineage>
        <taxon>Eukaryota</taxon>
        <taxon>Fungi</taxon>
        <taxon>Dikarya</taxon>
        <taxon>Ascomycota</taxon>
        <taxon>Pezizomycotina</taxon>
        <taxon>Lecanoromycetes</taxon>
        <taxon>OSLEUM clade</taxon>
        <taxon>Lecanoromycetidae</taxon>
        <taxon>Lecanorales</taxon>
        <taxon>Lecanorineae</taxon>
        <taxon>Stereocaulaceae</taxon>
        <taxon>Stereocaulon</taxon>
    </lineage>
</organism>
<dbReference type="PANTHER" id="PTHR42085:SF2">
    <property type="entry name" value="F-BOX DOMAIN-CONTAINING PROTEIN"/>
    <property type="match status" value="1"/>
</dbReference>
<evidence type="ECO:0000313" key="2">
    <source>
        <dbReference type="EMBL" id="KAL2036597.1"/>
    </source>
</evidence>
<gene>
    <name evidence="2" type="ORF">N7G274_010693</name>
</gene>
<dbReference type="EMBL" id="JBEFKJ010000062">
    <property type="protein sequence ID" value="KAL2036597.1"/>
    <property type="molecule type" value="Genomic_DNA"/>
</dbReference>
<comment type="caution">
    <text evidence="2">The sequence shown here is derived from an EMBL/GenBank/DDBJ whole genome shotgun (WGS) entry which is preliminary data.</text>
</comment>
<dbReference type="PANTHER" id="PTHR42085">
    <property type="entry name" value="F-BOX DOMAIN-CONTAINING PROTEIN"/>
    <property type="match status" value="1"/>
</dbReference>
<reference evidence="2 3" key="1">
    <citation type="submission" date="2024-09" db="EMBL/GenBank/DDBJ databases">
        <title>Rethinking Asexuality: The Enigmatic Case of Functional Sexual Genes in Lepraria (Stereocaulaceae).</title>
        <authorList>
            <person name="Doellman M."/>
            <person name="Sun Y."/>
            <person name="Barcenas-Pena A."/>
            <person name="Lumbsch H.T."/>
            <person name="Grewe F."/>
        </authorList>
    </citation>
    <scope>NUCLEOTIDE SEQUENCE [LARGE SCALE GENOMIC DNA]</scope>
    <source>
        <strain evidence="2 3">Mercado 3170</strain>
    </source>
</reference>
<accession>A0ABR3ZT41</accession>